<dbReference type="InterPro" id="IPR050933">
    <property type="entry name" value="Circadian_TF"/>
</dbReference>
<feature type="domain" description="PAS" evidence="7">
    <location>
        <begin position="163"/>
        <end position="227"/>
    </location>
</feature>
<keyword evidence="3" id="KW-0238">DNA-binding</keyword>
<feature type="compositionally biased region" description="Low complexity" evidence="6">
    <location>
        <begin position="603"/>
        <end position="615"/>
    </location>
</feature>
<keyword evidence="5" id="KW-0539">Nucleus</keyword>
<dbReference type="InterPro" id="IPR011598">
    <property type="entry name" value="bHLH_dom"/>
</dbReference>
<evidence type="ECO:0000256" key="5">
    <source>
        <dbReference type="ARBA" id="ARBA00023242"/>
    </source>
</evidence>
<dbReference type="Proteomes" id="UP001487740">
    <property type="component" value="Unassembled WGS sequence"/>
</dbReference>
<evidence type="ECO:0000259" key="8">
    <source>
        <dbReference type="PROSITE" id="PS50888"/>
    </source>
</evidence>
<evidence type="ECO:0000256" key="2">
    <source>
        <dbReference type="ARBA" id="ARBA00023015"/>
    </source>
</evidence>
<dbReference type="PRINTS" id="PR00785">
    <property type="entry name" value="NCTRNSLOCATR"/>
</dbReference>
<dbReference type="SUPFAM" id="SSF47459">
    <property type="entry name" value="HLH, helix-loop-helix DNA-binding domain"/>
    <property type="match status" value="1"/>
</dbReference>
<dbReference type="NCBIfam" id="TIGR00229">
    <property type="entry name" value="sensory_box"/>
    <property type="match status" value="1"/>
</dbReference>
<evidence type="ECO:0000256" key="6">
    <source>
        <dbReference type="SAM" id="MobiDB-lite"/>
    </source>
</evidence>
<dbReference type="Gene3D" id="4.10.280.10">
    <property type="entry name" value="Helix-loop-helix DNA-binding domain"/>
    <property type="match status" value="1"/>
</dbReference>
<dbReference type="PANTHER" id="PTHR23042">
    <property type="entry name" value="CIRCADIAN PROTEIN CLOCK/ARNT/BMAL/PAS"/>
    <property type="match status" value="1"/>
</dbReference>
<feature type="domain" description="BHLH" evidence="8">
    <location>
        <begin position="93"/>
        <end position="144"/>
    </location>
</feature>
<dbReference type="GO" id="GO:0003700">
    <property type="term" value="F:DNA-binding transcription factor activity"/>
    <property type="evidence" value="ECO:0007669"/>
    <property type="project" value="InterPro"/>
</dbReference>
<dbReference type="GO" id="GO:0003677">
    <property type="term" value="F:DNA binding"/>
    <property type="evidence" value="ECO:0007669"/>
    <property type="project" value="UniProtKB-KW"/>
</dbReference>
<feature type="domain" description="PAS" evidence="7">
    <location>
        <begin position="353"/>
        <end position="402"/>
    </location>
</feature>
<feature type="region of interest" description="Disordered" evidence="6">
    <location>
        <begin position="516"/>
        <end position="535"/>
    </location>
</feature>
<sequence>MLSLREAQGTEGRTAKAALVSPVCVGVISPHEVTATRMFGLGNFDYPKYRSECSSIASFSSDNGSKKRRGSFLDSNDDEGESIKIPRTSGEWSKRQNHSEIEKRRRDKMNTYIMELSSIIPVCTSRKLDKLTVLRMAVQHMKMLRGSLNSYTEGHYKPAFLSDDELKNLILQAADGFLFVVGCDRGRILYVSESVYQTLHYTQGELLGTSWFDILHPKDLTKVKEQLSCSDISRRERLVDAKTLLPVKTDVPQGLTKLCPGSRRAFFCRMRCKSAPVLKEEADSSTGCPKKKSKSQSSDKKYSVIHFTGYLKSWAPTKDPLEEDSGSDSESCNLSCLVAVGRSIDFISKHTSDGKFVFIDQRASLLLGWLPQELLGSSMYEYFHQDDIPFLAETHRSTLQSSESCNTQVYRFRTKEGSFVRLQSVWWTFKNPWTKDIEYIISKNSVVTSEAGLVESSMANEAVSQSFNSFNEFLSSPDTPPPGSAGSSNTNNRLIGGGMHAGKIGRQIADEVLDSQRRNDSASNSPVSPFEGILGSGASDRSFAALLRSDMTAHRSNVKNNVLLSSNTSSCSGSDTSRGPQLNNTTTTTTANNNHHHNHNNHHTNNTIPASDRTTNFNHNNNHRQLVSNEGDLMDVVSGRDMETDGTSDSDEAAMAVIMSLLEADAGLGGPVDFSHLPWPLP</sequence>
<dbReference type="Pfam" id="PF14598">
    <property type="entry name" value="PAS_11"/>
    <property type="match status" value="1"/>
</dbReference>
<evidence type="ECO:0000313" key="9">
    <source>
        <dbReference type="EMBL" id="KAK8404241.1"/>
    </source>
</evidence>
<evidence type="ECO:0008006" key="11">
    <source>
        <dbReference type="Google" id="ProtNLM"/>
    </source>
</evidence>
<keyword evidence="2" id="KW-0805">Transcription regulation</keyword>
<dbReference type="GO" id="GO:0005737">
    <property type="term" value="C:cytoplasm"/>
    <property type="evidence" value="ECO:0007669"/>
    <property type="project" value="InterPro"/>
</dbReference>
<name>A0AAW0UZ02_SCYPA</name>
<feature type="compositionally biased region" description="Basic and acidic residues" evidence="6">
    <location>
        <begin position="92"/>
        <end position="104"/>
    </location>
</feature>
<comment type="caution">
    <text evidence="9">The sequence shown here is derived from an EMBL/GenBank/DDBJ whole genome shotgun (WGS) entry which is preliminary data.</text>
</comment>
<reference evidence="9 10" key="1">
    <citation type="submission" date="2023-03" db="EMBL/GenBank/DDBJ databases">
        <title>High-quality genome of Scylla paramamosain provides insights in environmental adaptation.</title>
        <authorList>
            <person name="Zhang L."/>
        </authorList>
    </citation>
    <scope>NUCLEOTIDE SEQUENCE [LARGE SCALE GENOMIC DNA]</scope>
    <source>
        <strain evidence="9">LZ_2023a</strain>
        <tissue evidence="9">Muscle</tissue>
    </source>
</reference>
<dbReference type="GO" id="GO:0005667">
    <property type="term" value="C:transcription regulator complex"/>
    <property type="evidence" value="ECO:0007669"/>
    <property type="project" value="InterPro"/>
</dbReference>
<dbReference type="Pfam" id="PF00010">
    <property type="entry name" value="HLH"/>
    <property type="match status" value="1"/>
</dbReference>
<keyword evidence="10" id="KW-1185">Reference proteome</keyword>
<keyword evidence="1" id="KW-0677">Repeat</keyword>
<feature type="compositionally biased region" description="Low complexity" evidence="6">
    <location>
        <begin position="564"/>
        <end position="593"/>
    </location>
</feature>
<dbReference type="PROSITE" id="PS50888">
    <property type="entry name" value="BHLH"/>
    <property type="match status" value="1"/>
</dbReference>
<dbReference type="Gene3D" id="3.30.450.20">
    <property type="entry name" value="PAS domain"/>
    <property type="match status" value="2"/>
</dbReference>
<dbReference type="GO" id="GO:0005634">
    <property type="term" value="C:nucleus"/>
    <property type="evidence" value="ECO:0007669"/>
    <property type="project" value="InterPro"/>
</dbReference>
<feature type="region of interest" description="Disordered" evidence="6">
    <location>
        <begin position="471"/>
        <end position="499"/>
    </location>
</feature>
<evidence type="ECO:0000256" key="1">
    <source>
        <dbReference type="ARBA" id="ARBA00022737"/>
    </source>
</evidence>
<dbReference type="SUPFAM" id="SSF55785">
    <property type="entry name" value="PYP-like sensor domain (PAS domain)"/>
    <property type="match status" value="2"/>
</dbReference>
<keyword evidence="4" id="KW-0804">Transcription</keyword>
<evidence type="ECO:0000256" key="3">
    <source>
        <dbReference type="ARBA" id="ARBA00023125"/>
    </source>
</evidence>
<organism evidence="9 10">
    <name type="scientific">Scylla paramamosain</name>
    <name type="common">Mud crab</name>
    <dbReference type="NCBI Taxonomy" id="85552"/>
    <lineage>
        <taxon>Eukaryota</taxon>
        <taxon>Metazoa</taxon>
        <taxon>Ecdysozoa</taxon>
        <taxon>Arthropoda</taxon>
        <taxon>Crustacea</taxon>
        <taxon>Multicrustacea</taxon>
        <taxon>Malacostraca</taxon>
        <taxon>Eumalacostraca</taxon>
        <taxon>Eucarida</taxon>
        <taxon>Decapoda</taxon>
        <taxon>Pleocyemata</taxon>
        <taxon>Brachyura</taxon>
        <taxon>Eubrachyura</taxon>
        <taxon>Portunoidea</taxon>
        <taxon>Portunidae</taxon>
        <taxon>Portuninae</taxon>
        <taxon>Scylla</taxon>
    </lineage>
</organism>
<dbReference type="SMART" id="SM00353">
    <property type="entry name" value="HLH"/>
    <property type="match status" value="1"/>
</dbReference>
<dbReference type="InterPro" id="IPR001067">
    <property type="entry name" value="Nuc_translocat"/>
</dbReference>
<accession>A0AAW0UZ02</accession>
<dbReference type="EMBL" id="JARAKH010000005">
    <property type="protein sequence ID" value="KAK8404241.1"/>
    <property type="molecule type" value="Genomic_DNA"/>
</dbReference>
<dbReference type="InterPro" id="IPR035965">
    <property type="entry name" value="PAS-like_dom_sf"/>
</dbReference>
<evidence type="ECO:0000256" key="4">
    <source>
        <dbReference type="ARBA" id="ARBA00023163"/>
    </source>
</evidence>
<dbReference type="AlphaFoldDB" id="A0AAW0UZ02"/>
<feature type="region of interest" description="Disordered" evidence="6">
    <location>
        <begin position="57"/>
        <end position="104"/>
    </location>
</feature>
<dbReference type="CDD" id="cd00130">
    <property type="entry name" value="PAS"/>
    <property type="match status" value="2"/>
</dbReference>
<dbReference type="GO" id="GO:0046983">
    <property type="term" value="F:protein dimerization activity"/>
    <property type="evidence" value="ECO:0007669"/>
    <property type="project" value="InterPro"/>
</dbReference>
<feature type="region of interest" description="Disordered" evidence="6">
    <location>
        <begin position="564"/>
        <end position="615"/>
    </location>
</feature>
<evidence type="ECO:0000259" key="7">
    <source>
        <dbReference type="PROSITE" id="PS50112"/>
    </source>
</evidence>
<proteinExistence type="predicted"/>
<dbReference type="InterPro" id="IPR013655">
    <property type="entry name" value="PAS_fold_3"/>
</dbReference>
<dbReference type="SMART" id="SM00091">
    <property type="entry name" value="PAS"/>
    <property type="match status" value="2"/>
</dbReference>
<dbReference type="InterPro" id="IPR036638">
    <property type="entry name" value="HLH_DNA-bd_sf"/>
</dbReference>
<dbReference type="InterPro" id="IPR000014">
    <property type="entry name" value="PAS"/>
</dbReference>
<dbReference type="GO" id="GO:0045944">
    <property type="term" value="P:positive regulation of transcription by RNA polymerase II"/>
    <property type="evidence" value="ECO:0007669"/>
    <property type="project" value="UniProtKB-ARBA"/>
</dbReference>
<dbReference type="PROSITE" id="PS50112">
    <property type="entry name" value="PAS"/>
    <property type="match status" value="2"/>
</dbReference>
<gene>
    <name evidence="9" type="ORF">O3P69_000362</name>
</gene>
<protein>
    <recommendedName>
        <fullName evidence="11">Cycle</fullName>
    </recommendedName>
</protein>
<evidence type="ECO:0000313" key="10">
    <source>
        <dbReference type="Proteomes" id="UP001487740"/>
    </source>
</evidence>
<dbReference type="Pfam" id="PF08447">
    <property type="entry name" value="PAS_3"/>
    <property type="match status" value="1"/>
</dbReference>